<keyword evidence="4" id="KW-1185">Reference proteome</keyword>
<comment type="similarity">
    <text evidence="1">Belongs to the NipSnap family.</text>
</comment>
<dbReference type="PANTHER" id="PTHR21017">
    <property type="entry name" value="NIPSNAP-RELATED"/>
    <property type="match status" value="1"/>
</dbReference>
<dbReference type="InterPro" id="IPR012577">
    <property type="entry name" value="NIPSNAP"/>
</dbReference>
<dbReference type="Gene3D" id="3.30.70.100">
    <property type="match status" value="2"/>
</dbReference>
<dbReference type="InterPro" id="IPR011008">
    <property type="entry name" value="Dimeric_a/b-barrel"/>
</dbReference>
<proteinExistence type="inferred from homology"/>
<gene>
    <name evidence="3" type="ORF">TrST_g5013</name>
</gene>
<dbReference type="AlphaFoldDB" id="A0A9W7AMT0"/>
<dbReference type="GO" id="GO:0005739">
    <property type="term" value="C:mitochondrion"/>
    <property type="evidence" value="ECO:0007669"/>
    <property type="project" value="TreeGrafter"/>
</dbReference>
<evidence type="ECO:0000256" key="1">
    <source>
        <dbReference type="ARBA" id="ARBA00005291"/>
    </source>
</evidence>
<dbReference type="InterPro" id="IPR051557">
    <property type="entry name" value="NipSnap_domain"/>
</dbReference>
<dbReference type="SUPFAM" id="SSF54909">
    <property type="entry name" value="Dimeric alpha+beta barrel"/>
    <property type="match status" value="2"/>
</dbReference>
<feature type="domain" description="NIPSNAP" evidence="2">
    <location>
        <begin position="61"/>
        <end position="159"/>
    </location>
</feature>
<accession>A0A9W7AMT0</accession>
<feature type="domain" description="NIPSNAP" evidence="2">
    <location>
        <begin position="184"/>
        <end position="287"/>
    </location>
</feature>
<dbReference type="EMBL" id="BRXY01000185">
    <property type="protein sequence ID" value="GMH75117.1"/>
    <property type="molecule type" value="Genomic_DNA"/>
</dbReference>
<comment type="caution">
    <text evidence="3">The sequence shown here is derived from an EMBL/GenBank/DDBJ whole genome shotgun (WGS) entry which is preliminary data.</text>
</comment>
<evidence type="ECO:0000313" key="4">
    <source>
        <dbReference type="Proteomes" id="UP001165085"/>
    </source>
</evidence>
<dbReference type="OrthoDB" id="10262843at2759"/>
<dbReference type="PANTHER" id="PTHR21017:SF17">
    <property type="entry name" value="PROTEIN NIPSNAP"/>
    <property type="match status" value="1"/>
</dbReference>
<name>A0A9W7AMT0_9STRA</name>
<dbReference type="Pfam" id="PF07978">
    <property type="entry name" value="NIPSNAP"/>
    <property type="match status" value="2"/>
</dbReference>
<dbReference type="Proteomes" id="UP001165085">
    <property type="component" value="Unassembled WGS sequence"/>
</dbReference>
<evidence type="ECO:0000259" key="2">
    <source>
        <dbReference type="Pfam" id="PF07978"/>
    </source>
</evidence>
<protein>
    <recommendedName>
        <fullName evidence="2">NIPSNAP domain-containing protein</fullName>
    </recommendedName>
</protein>
<sequence>MIFSALSSAAPARLCGGPLQAAALRQLPRSSLAVNHSKNQATLAANTSGRCFSSAAPAGIYEYRHYQLYPSGVNPYIAMATESSDLRKSLVPLRLFSLPETGGDLNIASHLYYYEGGMEERDAKRKVSGGSDRWKKFVADSRVHVHAQKSLIYTEAPSSVLQAGDSKGGAWDGSAVTSSPDVVYEIRKYQLGLGYDAVPLFLDVFSEGVQYKVKCQDPETQLATVMYSEVGRLNEVIEIWRHGNGVAGMAKSREMAREAPQWRDAIKDMATKAEKFDNVIVKPVSFSTWK</sequence>
<organism evidence="3 4">
    <name type="scientific">Triparma strigata</name>
    <dbReference type="NCBI Taxonomy" id="1606541"/>
    <lineage>
        <taxon>Eukaryota</taxon>
        <taxon>Sar</taxon>
        <taxon>Stramenopiles</taxon>
        <taxon>Ochrophyta</taxon>
        <taxon>Bolidophyceae</taxon>
        <taxon>Parmales</taxon>
        <taxon>Triparmaceae</taxon>
        <taxon>Triparma</taxon>
    </lineage>
</organism>
<dbReference type="GO" id="GO:0000423">
    <property type="term" value="P:mitophagy"/>
    <property type="evidence" value="ECO:0007669"/>
    <property type="project" value="UniProtKB-ARBA"/>
</dbReference>
<reference evidence="4" key="1">
    <citation type="journal article" date="2023" name="Commun. Biol.">
        <title>Genome analysis of Parmales, the sister group of diatoms, reveals the evolutionary specialization of diatoms from phago-mixotrophs to photoautotrophs.</title>
        <authorList>
            <person name="Ban H."/>
            <person name="Sato S."/>
            <person name="Yoshikawa S."/>
            <person name="Yamada K."/>
            <person name="Nakamura Y."/>
            <person name="Ichinomiya M."/>
            <person name="Sato N."/>
            <person name="Blanc-Mathieu R."/>
            <person name="Endo H."/>
            <person name="Kuwata A."/>
            <person name="Ogata H."/>
        </authorList>
    </citation>
    <scope>NUCLEOTIDE SEQUENCE [LARGE SCALE GENOMIC DNA]</scope>
    <source>
        <strain evidence="4">NIES 3701</strain>
    </source>
</reference>
<evidence type="ECO:0000313" key="3">
    <source>
        <dbReference type="EMBL" id="GMH75117.1"/>
    </source>
</evidence>